<reference evidence="1 2" key="1">
    <citation type="journal article" date="2022" name="Allergy">
        <title>Genome assembly and annotation of Periplaneta americana reveal a comprehensive cockroach allergen profile.</title>
        <authorList>
            <person name="Wang L."/>
            <person name="Xiong Q."/>
            <person name="Saelim N."/>
            <person name="Wang L."/>
            <person name="Nong W."/>
            <person name="Wan A.T."/>
            <person name="Shi M."/>
            <person name="Liu X."/>
            <person name="Cao Q."/>
            <person name="Hui J.H.L."/>
            <person name="Sookrung N."/>
            <person name="Leung T.F."/>
            <person name="Tungtrongchitr A."/>
            <person name="Tsui S.K.W."/>
        </authorList>
    </citation>
    <scope>NUCLEOTIDE SEQUENCE [LARGE SCALE GENOMIC DNA]</scope>
    <source>
        <strain evidence="1">PWHHKU_190912</strain>
    </source>
</reference>
<evidence type="ECO:0000313" key="2">
    <source>
        <dbReference type="Proteomes" id="UP001148838"/>
    </source>
</evidence>
<dbReference type="Proteomes" id="UP001148838">
    <property type="component" value="Unassembled WGS sequence"/>
</dbReference>
<evidence type="ECO:0000313" key="1">
    <source>
        <dbReference type="EMBL" id="KAJ4443427.1"/>
    </source>
</evidence>
<organism evidence="1 2">
    <name type="scientific">Periplaneta americana</name>
    <name type="common">American cockroach</name>
    <name type="synonym">Blatta americana</name>
    <dbReference type="NCBI Taxonomy" id="6978"/>
    <lineage>
        <taxon>Eukaryota</taxon>
        <taxon>Metazoa</taxon>
        <taxon>Ecdysozoa</taxon>
        <taxon>Arthropoda</taxon>
        <taxon>Hexapoda</taxon>
        <taxon>Insecta</taxon>
        <taxon>Pterygota</taxon>
        <taxon>Neoptera</taxon>
        <taxon>Polyneoptera</taxon>
        <taxon>Dictyoptera</taxon>
        <taxon>Blattodea</taxon>
        <taxon>Blattoidea</taxon>
        <taxon>Blattidae</taxon>
        <taxon>Blattinae</taxon>
        <taxon>Periplaneta</taxon>
    </lineage>
</organism>
<comment type="caution">
    <text evidence="1">The sequence shown here is derived from an EMBL/GenBank/DDBJ whole genome shotgun (WGS) entry which is preliminary data.</text>
</comment>
<accession>A0ABQ8TA45</accession>
<sequence length="116" mass="12866">MVGLCEGGNEPPGSLKASKLRFTVPKSLSFGRYECPRIDSLYTTLEKPTRIHKCHQEDNHEMIFVLPCVVRQRLNGAERSTRLVACSGVSTDISKFTLRSSSTTGFGAYNSDTTDY</sequence>
<protein>
    <submittedName>
        <fullName evidence="1">Uncharacterized protein</fullName>
    </submittedName>
</protein>
<proteinExistence type="predicted"/>
<name>A0ABQ8TA45_PERAM</name>
<gene>
    <name evidence="1" type="ORF">ANN_05096</name>
</gene>
<dbReference type="EMBL" id="JAJSOF020000013">
    <property type="protein sequence ID" value="KAJ4443427.1"/>
    <property type="molecule type" value="Genomic_DNA"/>
</dbReference>
<keyword evidence="2" id="KW-1185">Reference proteome</keyword>